<feature type="transmembrane region" description="Helical" evidence="6">
    <location>
        <begin position="589"/>
        <end position="609"/>
    </location>
</feature>
<feature type="transmembrane region" description="Helical" evidence="6">
    <location>
        <begin position="495"/>
        <end position="518"/>
    </location>
</feature>
<keyword evidence="9" id="KW-1185">Reference proteome</keyword>
<evidence type="ECO:0000313" key="9">
    <source>
        <dbReference type="Proteomes" id="UP001142055"/>
    </source>
</evidence>
<evidence type="ECO:0000313" key="8">
    <source>
        <dbReference type="EMBL" id="KAJ6215398.1"/>
    </source>
</evidence>
<evidence type="ECO:0000256" key="6">
    <source>
        <dbReference type="SAM" id="Phobius"/>
    </source>
</evidence>
<dbReference type="AlphaFoldDB" id="A0A9Q0LYE7"/>
<feature type="transmembrane region" description="Helical" evidence="6">
    <location>
        <begin position="643"/>
        <end position="662"/>
    </location>
</feature>
<dbReference type="Pfam" id="PF00916">
    <property type="entry name" value="Sulfate_transp"/>
    <property type="match status" value="1"/>
</dbReference>
<gene>
    <name evidence="8" type="ORF">RDWZM_009898</name>
</gene>
<dbReference type="InterPro" id="IPR002645">
    <property type="entry name" value="STAS_dom"/>
</dbReference>
<dbReference type="PROSITE" id="PS51354">
    <property type="entry name" value="GLUTAREDOXIN_2"/>
    <property type="match status" value="1"/>
</dbReference>
<sequence length="1123" mass="127839">MDRKLQKLFCNKDGVRLSMAKPNDVVSEFSDITVNIFNLLSKSLHEVQDVFIIGKRFFVGHNRKICWYKTKIGSMRVLCCKDENIGSKPSNPYSIPVSSQINNLLETMEKSLEKFEKTMEDDRYCSLTGNYQRISLYLSPLSELRILAYREDKKASVSIAISEVSFKTDDYWNPEDESSSDVDYYDELLSKLKKFPKTWKPKWKCFFKQDYQKVVLYTTSLGSIRHTFNESRDIKAILDTNMIEYEICDLFLNEKHFSDLTERFKIIQSKDINARVINATDNDQYRIPVVFANGFLLGGLKEIQKLNETGKLTDTMNNYVNEMRNIGLEIDQFFENENDDFICKSDCPRCEGKEMLICTKCEDSATKELLTSFTCSKINDNGNINDNSPDCTISSCGGCEPCRSRTITISRLTYNMTEFENAFGINRKSTTYTNQQHRTKLIVQIRLFIQCYLYRWIPFMEWIQRYDLKHNLNADIMGGITIAVFQIPQCMGYSLLAGVPPIYGLYSSFLAPIFYMLLGTSRHCSIGTFAIISLMTGSVIADLSANKDNFIVGQSEIQIATIMALLIGLYQIIFSLLRLGFLAQFMSEQLTSGFICASSIYVLSSQLGYMTGIRHLKSAGSGAFQLIRFYTDLIPRLHAETNWIELSISIVCLIILLIWKLYLHNKCQQSSNRIIRLGMGNIPFELLLVIVFISTSWMFDMEHRWNISTLGEIPLGLPRYVPIEYQRIWTDDLWKSCIPLAIVAFAVTYSTGVTFGLKHGYEVLPNQELMAIGVTNTICSFFQCMPTAASLSRSALQELVGAKTQIASLVNSFVILIALLFLSPLLCYLPKCVLASIICVALKSLLLKAIDFKKYYRMDRIDGSIWIVSFISVLVFNVDLGLYIGLAYSLLTLIAKSQRPKTYMLGAVGHTNLYVPLVHYPKARELDNIRIFQFCGPLHFANVNYFKRRLAEKARLKSVKRLKHRLMNEPTTVINSNHGHGRSSSSSISESMSTANTFPSAIIIDCSMFSYIDATGITTLRNVVKHYESKGVQVLLSDVAAHVRKMMAADNEFHRGVPTNKIYLTIHDAVHRAMDEISPKPNENNNNNNNKQSNLAYSIVMERDEIPIRPKVKKKLNQQSNIG</sequence>
<dbReference type="Gene3D" id="3.40.30.10">
    <property type="entry name" value="Glutaredoxin"/>
    <property type="match status" value="1"/>
</dbReference>
<feature type="transmembrane region" description="Helical" evidence="6">
    <location>
        <begin position="769"/>
        <end position="789"/>
    </location>
</feature>
<evidence type="ECO:0000256" key="3">
    <source>
        <dbReference type="ARBA" id="ARBA00022989"/>
    </source>
</evidence>
<dbReference type="InterPro" id="IPR036513">
    <property type="entry name" value="STAS_dom_sf"/>
</dbReference>
<feature type="transmembrane region" description="Helical" evidence="6">
    <location>
        <begin position="525"/>
        <end position="545"/>
    </location>
</feature>
<feature type="transmembrane region" description="Helical" evidence="6">
    <location>
        <begin position="809"/>
        <end position="842"/>
    </location>
</feature>
<reference evidence="8" key="1">
    <citation type="submission" date="2022-12" db="EMBL/GenBank/DDBJ databases">
        <title>Genome assemblies of Blomia tropicalis.</title>
        <authorList>
            <person name="Cui Y."/>
        </authorList>
    </citation>
    <scope>NUCLEOTIDE SEQUENCE</scope>
    <source>
        <tissue evidence="8">Adult mites</tissue>
    </source>
</reference>
<dbReference type="InterPro" id="IPR036249">
    <property type="entry name" value="Thioredoxin-like_sf"/>
</dbReference>
<dbReference type="SUPFAM" id="SSF52833">
    <property type="entry name" value="Thioredoxin-like"/>
    <property type="match status" value="1"/>
</dbReference>
<evidence type="ECO:0000256" key="4">
    <source>
        <dbReference type="ARBA" id="ARBA00023136"/>
    </source>
</evidence>
<accession>A0A9Q0LYE7</accession>
<comment type="subcellular location">
    <subcellularLocation>
        <location evidence="1">Membrane</location>
        <topology evidence="1">Multi-pass membrane protein</topology>
    </subcellularLocation>
</comment>
<dbReference type="PANTHER" id="PTHR11814">
    <property type="entry name" value="SULFATE TRANSPORTER"/>
    <property type="match status" value="1"/>
</dbReference>
<feature type="transmembrane region" description="Helical" evidence="6">
    <location>
        <begin position="738"/>
        <end position="757"/>
    </location>
</feature>
<dbReference type="InterPro" id="IPR001902">
    <property type="entry name" value="SLC26A/SulP_fam"/>
</dbReference>
<evidence type="ECO:0000256" key="5">
    <source>
        <dbReference type="SAM" id="MobiDB-lite"/>
    </source>
</evidence>
<dbReference type="CDD" id="cd07042">
    <property type="entry name" value="STAS_SulP_like_sulfate_transporter"/>
    <property type="match status" value="1"/>
</dbReference>
<evidence type="ECO:0000256" key="1">
    <source>
        <dbReference type="ARBA" id="ARBA00004141"/>
    </source>
</evidence>
<keyword evidence="4 6" id="KW-0472">Membrane</keyword>
<dbReference type="EMBL" id="JAPWDV010000004">
    <property type="protein sequence ID" value="KAJ6215398.1"/>
    <property type="molecule type" value="Genomic_DNA"/>
</dbReference>
<feature type="transmembrane region" description="Helical" evidence="6">
    <location>
        <begin position="674"/>
        <end position="699"/>
    </location>
</feature>
<dbReference type="Gene3D" id="3.30.750.24">
    <property type="entry name" value="STAS domain"/>
    <property type="match status" value="1"/>
</dbReference>
<dbReference type="SUPFAM" id="SSF52091">
    <property type="entry name" value="SpoIIaa-like"/>
    <property type="match status" value="1"/>
</dbReference>
<feature type="transmembrane region" description="Helical" evidence="6">
    <location>
        <begin position="863"/>
        <end position="891"/>
    </location>
</feature>
<feature type="transmembrane region" description="Helical" evidence="6">
    <location>
        <begin position="557"/>
        <end position="577"/>
    </location>
</feature>
<evidence type="ECO:0000259" key="7">
    <source>
        <dbReference type="PROSITE" id="PS50801"/>
    </source>
</evidence>
<keyword evidence="2 6" id="KW-0812">Transmembrane</keyword>
<dbReference type="InterPro" id="IPR011547">
    <property type="entry name" value="SLC26A/SulP_dom"/>
</dbReference>
<dbReference type="NCBIfam" id="TIGR00815">
    <property type="entry name" value="sulP"/>
    <property type="match status" value="1"/>
</dbReference>
<protein>
    <recommendedName>
        <fullName evidence="7">STAS domain-containing protein</fullName>
    </recommendedName>
</protein>
<feature type="domain" description="STAS" evidence="7">
    <location>
        <begin position="919"/>
        <end position="1073"/>
    </location>
</feature>
<dbReference type="Proteomes" id="UP001142055">
    <property type="component" value="Chromosome 4"/>
</dbReference>
<dbReference type="Pfam" id="PF01740">
    <property type="entry name" value="STAS"/>
    <property type="match status" value="1"/>
</dbReference>
<feature type="region of interest" description="Disordered" evidence="5">
    <location>
        <begin position="972"/>
        <end position="991"/>
    </location>
</feature>
<dbReference type="GO" id="GO:0055085">
    <property type="term" value="P:transmembrane transport"/>
    <property type="evidence" value="ECO:0007669"/>
    <property type="project" value="InterPro"/>
</dbReference>
<dbReference type="GO" id="GO:0016020">
    <property type="term" value="C:membrane"/>
    <property type="evidence" value="ECO:0007669"/>
    <property type="project" value="UniProtKB-SubCell"/>
</dbReference>
<evidence type="ECO:0000256" key="2">
    <source>
        <dbReference type="ARBA" id="ARBA00022692"/>
    </source>
</evidence>
<name>A0A9Q0LYE7_BLOTA</name>
<organism evidence="8 9">
    <name type="scientific">Blomia tropicalis</name>
    <name type="common">Mite</name>
    <dbReference type="NCBI Taxonomy" id="40697"/>
    <lineage>
        <taxon>Eukaryota</taxon>
        <taxon>Metazoa</taxon>
        <taxon>Ecdysozoa</taxon>
        <taxon>Arthropoda</taxon>
        <taxon>Chelicerata</taxon>
        <taxon>Arachnida</taxon>
        <taxon>Acari</taxon>
        <taxon>Acariformes</taxon>
        <taxon>Sarcoptiformes</taxon>
        <taxon>Astigmata</taxon>
        <taxon>Glycyphagoidea</taxon>
        <taxon>Echimyopodidae</taxon>
        <taxon>Blomia</taxon>
    </lineage>
</organism>
<proteinExistence type="predicted"/>
<keyword evidence="3 6" id="KW-1133">Transmembrane helix</keyword>
<comment type="caution">
    <text evidence="8">The sequence shown here is derived from an EMBL/GenBank/DDBJ whole genome shotgun (WGS) entry which is preliminary data.</text>
</comment>
<dbReference type="PROSITE" id="PS50801">
    <property type="entry name" value="STAS"/>
    <property type="match status" value="1"/>
</dbReference>